<dbReference type="HOGENOM" id="CLU_1158245_0_0_1"/>
<dbReference type="EnsemblProtists" id="EKX50045">
    <property type="protein sequence ID" value="EKX50045"/>
    <property type="gene ID" value="GUITHDRAFT_104442"/>
</dbReference>
<dbReference type="KEGG" id="gtt:GUITHDRAFT_104442"/>
<reference evidence="2 4" key="1">
    <citation type="journal article" date="2012" name="Nature">
        <title>Algal genomes reveal evolutionary mosaicism and the fate of nucleomorphs.</title>
        <authorList>
            <consortium name="DOE Joint Genome Institute"/>
            <person name="Curtis B.A."/>
            <person name="Tanifuji G."/>
            <person name="Burki F."/>
            <person name="Gruber A."/>
            <person name="Irimia M."/>
            <person name="Maruyama S."/>
            <person name="Arias M.C."/>
            <person name="Ball S.G."/>
            <person name="Gile G.H."/>
            <person name="Hirakawa Y."/>
            <person name="Hopkins J.F."/>
            <person name="Kuo A."/>
            <person name="Rensing S.A."/>
            <person name="Schmutz J."/>
            <person name="Symeonidi A."/>
            <person name="Elias M."/>
            <person name="Eveleigh R.J."/>
            <person name="Herman E.K."/>
            <person name="Klute M.J."/>
            <person name="Nakayama T."/>
            <person name="Obornik M."/>
            <person name="Reyes-Prieto A."/>
            <person name="Armbrust E.V."/>
            <person name="Aves S.J."/>
            <person name="Beiko R.G."/>
            <person name="Coutinho P."/>
            <person name="Dacks J.B."/>
            <person name="Durnford D.G."/>
            <person name="Fast N.M."/>
            <person name="Green B.R."/>
            <person name="Grisdale C.J."/>
            <person name="Hempel F."/>
            <person name="Henrissat B."/>
            <person name="Hoppner M.P."/>
            <person name="Ishida K."/>
            <person name="Kim E."/>
            <person name="Koreny L."/>
            <person name="Kroth P.G."/>
            <person name="Liu Y."/>
            <person name="Malik S.B."/>
            <person name="Maier U.G."/>
            <person name="McRose D."/>
            <person name="Mock T."/>
            <person name="Neilson J.A."/>
            <person name="Onodera N.T."/>
            <person name="Poole A.M."/>
            <person name="Pritham E.J."/>
            <person name="Richards T.A."/>
            <person name="Rocap G."/>
            <person name="Roy S.W."/>
            <person name="Sarai C."/>
            <person name="Schaack S."/>
            <person name="Shirato S."/>
            <person name="Slamovits C.H."/>
            <person name="Spencer D.F."/>
            <person name="Suzuki S."/>
            <person name="Worden A.Z."/>
            <person name="Zauner S."/>
            <person name="Barry K."/>
            <person name="Bell C."/>
            <person name="Bharti A.K."/>
            <person name="Crow J.A."/>
            <person name="Grimwood J."/>
            <person name="Kramer R."/>
            <person name="Lindquist E."/>
            <person name="Lucas S."/>
            <person name="Salamov A."/>
            <person name="McFadden G.I."/>
            <person name="Lane C.E."/>
            <person name="Keeling P.J."/>
            <person name="Gray M.W."/>
            <person name="Grigoriev I.V."/>
            <person name="Archibald J.M."/>
        </authorList>
    </citation>
    <scope>NUCLEOTIDE SEQUENCE</scope>
    <source>
        <strain evidence="2 4">CCMP2712</strain>
    </source>
</reference>
<gene>
    <name evidence="2" type="ORF">GUITHDRAFT_104442</name>
</gene>
<dbReference type="Pfam" id="PF00561">
    <property type="entry name" value="Abhydrolase_1"/>
    <property type="match status" value="1"/>
</dbReference>
<sequence>MLRLAAGNVLVLSQARSSDALCGTKPRSWEFWMPWSEETVTVATEGSVSSNKREVFYRVVGDESKERSKVKGKEGKRKPLLVIADKFKDHEYLTVMEAVCTSDRRVILYDALGTGLSEPLPAETRQALSSNPANAESFAVEELTRLWADISKTLKVDQVHVLGNGFGAKVAASFAKQEKTAKSVASLIFASMEAGTTAPPGVKVLETKDPSNLCSPATEEKEKEDFVQGLISFMDEVDLS</sequence>
<dbReference type="SUPFAM" id="SSF53474">
    <property type="entry name" value="alpha/beta-Hydrolases"/>
    <property type="match status" value="1"/>
</dbReference>
<dbReference type="Gene3D" id="3.40.50.1820">
    <property type="entry name" value="alpha/beta hydrolase"/>
    <property type="match status" value="1"/>
</dbReference>
<reference evidence="4" key="2">
    <citation type="submission" date="2012-11" db="EMBL/GenBank/DDBJ databases">
        <authorList>
            <person name="Kuo A."/>
            <person name="Curtis B.A."/>
            <person name="Tanifuji G."/>
            <person name="Burki F."/>
            <person name="Gruber A."/>
            <person name="Irimia M."/>
            <person name="Maruyama S."/>
            <person name="Arias M.C."/>
            <person name="Ball S.G."/>
            <person name="Gile G.H."/>
            <person name="Hirakawa Y."/>
            <person name="Hopkins J.F."/>
            <person name="Rensing S.A."/>
            <person name="Schmutz J."/>
            <person name="Symeonidi A."/>
            <person name="Elias M."/>
            <person name="Eveleigh R.J."/>
            <person name="Herman E.K."/>
            <person name="Klute M.J."/>
            <person name="Nakayama T."/>
            <person name="Obornik M."/>
            <person name="Reyes-Prieto A."/>
            <person name="Armbrust E.V."/>
            <person name="Aves S.J."/>
            <person name="Beiko R.G."/>
            <person name="Coutinho P."/>
            <person name="Dacks J.B."/>
            <person name="Durnford D.G."/>
            <person name="Fast N.M."/>
            <person name="Green B.R."/>
            <person name="Grisdale C."/>
            <person name="Hempe F."/>
            <person name="Henrissat B."/>
            <person name="Hoppner M.P."/>
            <person name="Ishida K.-I."/>
            <person name="Kim E."/>
            <person name="Koreny L."/>
            <person name="Kroth P.G."/>
            <person name="Liu Y."/>
            <person name="Malik S.-B."/>
            <person name="Maier U.G."/>
            <person name="McRose D."/>
            <person name="Mock T."/>
            <person name="Neilson J.A."/>
            <person name="Onodera N.T."/>
            <person name="Poole A.M."/>
            <person name="Pritham E.J."/>
            <person name="Richards T.A."/>
            <person name="Rocap G."/>
            <person name="Roy S.W."/>
            <person name="Sarai C."/>
            <person name="Schaack S."/>
            <person name="Shirato S."/>
            <person name="Slamovits C.H."/>
            <person name="Spencer D.F."/>
            <person name="Suzuki S."/>
            <person name="Worden A.Z."/>
            <person name="Zauner S."/>
            <person name="Barry K."/>
            <person name="Bell C."/>
            <person name="Bharti A.K."/>
            <person name="Crow J.A."/>
            <person name="Grimwood J."/>
            <person name="Kramer R."/>
            <person name="Lindquist E."/>
            <person name="Lucas S."/>
            <person name="Salamov A."/>
            <person name="McFadden G.I."/>
            <person name="Lane C.E."/>
            <person name="Keeling P.J."/>
            <person name="Gray M.W."/>
            <person name="Grigoriev I.V."/>
            <person name="Archibald J.M."/>
        </authorList>
    </citation>
    <scope>NUCLEOTIDE SEQUENCE</scope>
    <source>
        <strain evidence="4">CCMP2712</strain>
    </source>
</reference>
<evidence type="ECO:0000313" key="3">
    <source>
        <dbReference type="EnsemblProtists" id="EKX50045"/>
    </source>
</evidence>
<reference evidence="3" key="3">
    <citation type="submission" date="2015-06" db="UniProtKB">
        <authorList>
            <consortium name="EnsemblProtists"/>
        </authorList>
    </citation>
    <scope>IDENTIFICATION</scope>
</reference>
<dbReference type="EMBL" id="JH992980">
    <property type="protein sequence ID" value="EKX50045.1"/>
    <property type="molecule type" value="Genomic_DNA"/>
</dbReference>
<accession>L1JPB6</accession>
<dbReference type="PaxDb" id="55529-EKX50045"/>
<evidence type="ECO:0000313" key="2">
    <source>
        <dbReference type="EMBL" id="EKX50045.1"/>
    </source>
</evidence>
<evidence type="ECO:0000313" key="4">
    <source>
        <dbReference type="Proteomes" id="UP000011087"/>
    </source>
</evidence>
<dbReference type="RefSeq" id="XP_005837025.1">
    <property type="nucleotide sequence ID" value="XM_005836968.1"/>
</dbReference>
<dbReference type="AlphaFoldDB" id="L1JPB6"/>
<dbReference type="Proteomes" id="UP000011087">
    <property type="component" value="Unassembled WGS sequence"/>
</dbReference>
<dbReference type="eggNOG" id="ENOG502SE0Z">
    <property type="taxonomic scope" value="Eukaryota"/>
</dbReference>
<keyword evidence="4" id="KW-1185">Reference proteome</keyword>
<organism evidence="2">
    <name type="scientific">Guillardia theta (strain CCMP2712)</name>
    <name type="common">Cryptophyte</name>
    <dbReference type="NCBI Taxonomy" id="905079"/>
    <lineage>
        <taxon>Eukaryota</taxon>
        <taxon>Cryptophyceae</taxon>
        <taxon>Pyrenomonadales</taxon>
        <taxon>Geminigeraceae</taxon>
        <taxon>Guillardia</taxon>
    </lineage>
</organism>
<dbReference type="GeneID" id="17306522"/>
<feature type="domain" description="AB hydrolase-1" evidence="1">
    <location>
        <begin position="101"/>
        <end position="193"/>
    </location>
</feature>
<proteinExistence type="predicted"/>
<dbReference type="InterPro" id="IPR000073">
    <property type="entry name" value="AB_hydrolase_1"/>
</dbReference>
<protein>
    <recommendedName>
        <fullName evidence="1">AB hydrolase-1 domain-containing protein</fullName>
    </recommendedName>
</protein>
<dbReference type="OrthoDB" id="408373at2759"/>
<evidence type="ECO:0000259" key="1">
    <source>
        <dbReference type="Pfam" id="PF00561"/>
    </source>
</evidence>
<dbReference type="InterPro" id="IPR029058">
    <property type="entry name" value="AB_hydrolase_fold"/>
</dbReference>
<name>L1JPB6_GUITC</name>